<evidence type="ECO:0000313" key="5">
    <source>
        <dbReference type="Proteomes" id="UP001154078"/>
    </source>
</evidence>
<dbReference type="OrthoDB" id="414826at2759"/>
<evidence type="ECO:0000256" key="1">
    <source>
        <dbReference type="ARBA" id="ARBA00004613"/>
    </source>
</evidence>
<dbReference type="InterPro" id="IPR002413">
    <property type="entry name" value="V5_allergen-like"/>
</dbReference>
<name>A0A9P0B5Z1_BRAAE</name>
<comment type="subcellular location">
    <subcellularLocation>
        <location evidence="1">Secreted</location>
    </subcellularLocation>
</comment>
<gene>
    <name evidence="4" type="ORF">MELIAE_LOCUS8689</name>
</gene>
<keyword evidence="5" id="KW-1185">Reference proteome</keyword>
<sequence>MYAGNGRISAKLIKKAMASWYSEIKDMEPDIYTKYDDPASGKAIGHFTQLVWAKSEFIGCAASTDGKKLYFGCNYGPAGNVKGAGILKWGTPCTECENSLKCNQKYESLCGVLLPIPDSSPMPFKNKFYFCFIFVVINLFI</sequence>
<dbReference type="InterPro" id="IPR018244">
    <property type="entry name" value="Allrgn_V5/Tpx1_CS"/>
</dbReference>
<dbReference type="PROSITE" id="PS01009">
    <property type="entry name" value="CRISP_1"/>
    <property type="match status" value="1"/>
</dbReference>
<keyword evidence="2" id="KW-0964">Secreted</keyword>
<dbReference type="PRINTS" id="PR00837">
    <property type="entry name" value="V5TPXLIKE"/>
</dbReference>
<dbReference type="InterPro" id="IPR001283">
    <property type="entry name" value="CRISP-related"/>
</dbReference>
<dbReference type="GO" id="GO:0005576">
    <property type="term" value="C:extracellular region"/>
    <property type="evidence" value="ECO:0007669"/>
    <property type="project" value="UniProtKB-SubCell"/>
</dbReference>
<dbReference type="InterPro" id="IPR035940">
    <property type="entry name" value="CAP_sf"/>
</dbReference>
<dbReference type="PROSITE" id="PS01010">
    <property type="entry name" value="CRISP_2"/>
    <property type="match status" value="1"/>
</dbReference>
<dbReference type="Proteomes" id="UP001154078">
    <property type="component" value="Chromosome 5"/>
</dbReference>
<feature type="domain" description="SCP" evidence="3">
    <location>
        <begin position="1"/>
        <end position="83"/>
    </location>
</feature>
<organism evidence="4 5">
    <name type="scientific">Brassicogethes aeneus</name>
    <name type="common">Rape pollen beetle</name>
    <name type="synonym">Meligethes aeneus</name>
    <dbReference type="NCBI Taxonomy" id="1431903"/>
    <lineage>
        <taxon>Eukaryota</taxon>
        <taxon>Metazoa</taxon>
        <taxon>Ecdysozoa</taxon>
        <taxon>Arthropoda</taxon>
        <taxon>Hexapoda</taxon>
        <taxon>Insecta</taxon>
        <taxon>Pterygota</taxon>
        <taxon>Neoptera</taxon>
        <taxon>Endopterygota</taxon>
        <taxon>Coleoptera</taxon>
        <taxon>Polyphaga</taxon>
        <taxon>Cucujiformia</taxon>
        <taxon>Nitidulidae</taxon>
        <taxon>Meligethinae</taxon>
        <taxon>Brassicogethes</taxon>
    </lineage>
</organism>
<dbReference type="SUPFAM" id="SSF55797">
    <property type="entry name" value="PR-1-like"/>
    <property type="match status" value="1"/>
</dbReference>
<protein>
    <recommendedName>
        <fullName evidence="3">SCP domain-containing protein</fullName>
    </recommendedName>
</protein>
<reference evidence="4" key="1">
    <citation type="submission" date="2021-12" db="EMBL/GenBank/DDBJ databases">
        <authorList>
            <person name="King R."/>
        </authorList>
    </citation>
    <scope>NUCLEOTIDE SEQUENCE</scope>
</reference>
<evidence type="ECO:0000313" key="4">
    <source>
        <dbReference type="EMBL" id="CAH0558153.1"/>
    </source>
</evidence>
<dbReference type="Pfam" id="PF00188">
    <property type="entry name" value="CAP"/>
    <property type="match status" value="1"/>
</dbReference>
<dbReference type="PANTHER" id="PTHR10334">
    <property type="entry name" value="CYSTEINE-RICH SECRETORY PROTEIN-RELATED"/>
    <property type="match status" value="1"/>
</dbReference>
<dbReference type="InterPro" id="IPR014044">
    <property type="entry name" value="CAP_dom"/>
</dbReference>
<dbReference type="EMBL" id="OV121136">
    <property type="protein sequence ID" value="CAH0558153.1"/>
    <property type="molecule type" value="Genomic_DNA"/>
</dbReference>
<dbReference type="Gene3D" id="3.40.33.10">
    <property type="entry name" value="CAP"/>
    <property type="match status" value="1"/>
</dbReference>
<evidence type="ECO:0000259" key="3">
    <source>
        <dbReference type="SMART" id="SM00198"/>
    </source>
</evidence>
<dbReference type="AlphaFoldDB" id="A0A9P0B5Z1"/>
<accession>A0A9P0B5Z1</accession>
<proteinExistence type="predicted"/>
<dbReference type="PRINTS" id="PR00838">
    <property type="entry name" value="V5ALLERGEN"/>
</dbReference>
<evidence type="ECO:0000256" key="2">
    <source>
        <dbReference type="ARBA" id="ARBA00022525"/>
    </source>
</evidence>
<dbReference type="SMART" id="SM00198">
    <property type="entry name" value="SCP"/>
    <property type="match status" value="1"/>
</dbReference>